<evidence type="ECO:0000259" key="3">
    <source>
        <dbReference type="Pfam" id="PF22124"/>
    </source>
</evidence>
<evidence type="ECO:0000313" key="7">
    <source>
        <dbReference type="Proteomes" id="UP000629596"/>
    </source>
</evidence>
<evidence type="ECO:0000313" key="5">
    <source>
        <dbReference type="EMBL" id="RDU47911.1"/>
    </source>
</evidence>
<keyword evidence="7" id="KW-1185">Reference proteome</keyword>
<accession>A0A3D8HAN4</accession>
<dbReference type="GO" id="GO:0005975">
    <property type="term" value="P:carbohydrate metabolic process"/>
    <property type="evidence" value="ECO:0007669"/>
    <property type="project" value="InterPro"/>
</dbReference>
<protein>
    <submittedName>
        <fullName evidence="5">Glycoside hydrolase family 95 protein</fullName>
    </submittedName>
</protein>
<name>A0A3D8HAN4_9BACT</name>
<reference evidence="4 7" key="2">
    <citation type="submission" date="2020-08" db="EMBL/GenBank/DDBJ databases">
        <title>Genome public.</title>
        <authorList>
            <person name="Liu C."/>
            <person name="Sun Q."/>
        </authorList>
    </citation>
    <scope>NUCLEOTIDE SEQUENCE [LARGE SCALE GENOMIC DNA]</scope>
    <source>
        <strain evidence="4 7">426_9</strain>
    </source>
</reference>
<evidence type="ECO:0000313" key="6">
    <source>
        <dbReference type="Proteomes" id="UP000256321"/>
    </source>
</evidence>
<dbReference type="PROSITE" id="PS51257">
    <property type="entry name" value="PROKAR_LIPOPROTEIN"/>
    <property type="match status" value="1"/>
</dbReference>
<dbReference type="InterPro" id="IPR016518">
    <property type="entry name" value="Alpha-L-fucosidase"/>
</dbReference>
<dbReference type="Proteomes" id="UP000629596">
    <property type="component" value="Unassembled WGS sequence"/>
</dbReference>
<dbReference type="EMBL" id="QREV01000055">
    <property type="protein sequence ID" value="RDU47911.1"/>
    <property type="molecule type" value="Genomic_DNA"/>
</dbReference>
<dbReference type="InterPro" id="IPR027414">
    <property type="entry name" value="GH95_N_dom"/>
</dbReference>
<dbReference type="EMBL" id="JACRTI010000055">
    <property type="protein sequence ID" value="MBC8603358.1"/>
    <property type="molecule type" value="Genomic_DNA"/>
</dbReference>
<sequence length="809" mass="89584">MKLKCLSFILLFLAGCNMPDVKTGKSLSYHFDAPAKIWEETFPLGNGRLGLMPDGGVETENIVLNEISMWSGSKQDTDNPQAYYSLAQIRRLLFEGRNDEAQELMYNTFVCKGEGSGQGQGANVPYGSYQLLGNFVLDYDYQDAADSISAYRRELNLDNAIATASFKKGKVNYGREVFTSFADDLGVIRLTADADRALNFSFGMNRPEHYQVTADGNDLLMQGQLPDGVDTLEMKGLRYASRVRVLLPKGGTVTPGDSMISVHNASEAILLVSMATDYFDKDPDGKVASLLANAEKKDYASLKKAHVAAYRSLFGRVELDLGRSSREDLPMDERLAAFNEDHNDPSLGALYFQFGRYLLISSTRVGLLPPNLQGLWCNTINTPWNGDYHLNINLQMNHWPAEVTNLSELHLPLVEWTKKQVASGERTAKAYYNARGWVTHILGNVWEFTAPGEHPSWGATNTSAAWLCEHLYMHYLYTLDKEYLKEVYPVLKGASLFFVDMLVEDPRNKYLVTAPTTSPENGYKLPNGHTAHICAGSTMDNQIVRELFTNTIEAAGILGIDSDFAGELSAKRARLMPTTIGQDGRIMEWLEPYEETEPHHRHVSHLYGLYPGNEISMEQTPELAEAARKSLIARGDKSTGWSMAWKINFWARLHDGDHAYKLLADLLRPCVDRKTNMTNGGGTYPNLFCAHPPFQIDGNFGGCAGIAEMLVQSQTGRIELLPALPSAWKSGSFKGLKVRGGGEVSAKWSEGQLTEAGLKALVTDTFRIKLPANSANMSIKINQKSVSLPVVDGMLVVDLQAGDQLGLMF</sequence>
<dbReference type="SUPFAM" id="SSF48208">
    <property type="entry name" value="Six-hairpin glycosidases"/>
    <property type="match status" value="1"/>
</dbReference>
<dbReference type="InterPro" id="IPR008928">
    <property type="entry name" value="6-hairpin_glycosidase_sf"/>
</dbReference>
<dbReference type="PIRSF" id="PIRSF007663">
    <property type="entry name" value="UCP007663"/>
    <property type="match status" value="1"/>
</dbReference>
<feature type="domain" description="Glycosyl hydrolase family 95 catalytic" evidence="3">
    <location>
        <begin position="299"/>
        <end position="710"/>
    </location>
</feature>
<organism evidence="5 6">
    <name type="scientific">Parabacteroides acidifaciens</name>
    <dbReference type="NCBI Taxonomy" id="2290935"/>
    <lineage>
        <taxon>Bacteria</taxon>
        <taxon>Pseudomonadati</taxon>
        <taxon>Bacteroidota</taxon>
        <taxon>Bacteroidia</taxon>
        <taxon>Bacteroidales</taxon>
        <taxon>Tannerellaceae</taxon>
        <taxon>Parabacteroides</taxon>
    </lineage>
</organism>
<reference evidence="5 6" key="1">
    <citation type="submission" date="2018-07" db="EMBL/GenBank/DDBJ databases">
        <title>Parabacteroides acidifaciens nov. sp., isolated from human feces.</title>
        <authorList>
            <person name="Wang Y.J."/>
        </authorList>
    </citation>
    <scope>NUCLEOTIDE SEQUENCE [LARGE SCALE GENOMIC DNA]</scope>
    <source>
        <strain evidence="5 6">426-9</strain>
    </source>
</reference>
<dbReference type="RefSeq" id="WP_115500849.1">
    <property type="nucleotide sequence ID" value="NZ_JACRTI010000055.1"/>
</dbReference>
<keyword evidence="5" id="KW-0378">Hydrolase</keyword>
<proteinExistence type="predicted"/>
<evidence type="ECO:0000259" key="1">
    <source>
        <dbReference type="Pfam" id="PF14498"/>
    </source>
</evidence>
<dbReference type="Proteomes" id="UP000256321">
    <property type="component" value="Unassembled WGS sequence"/>
</dbReference>
<evidence type="ECO:0000259" key="2">
    <source>
        <dbReference type="Pfam" id="PF21307"/>
    </source>
</evidence>
<dbReference type="Gene3D" id="2.70.98.50">
    <property type="entry name" value="putative glycoside hydrolase family protein from bacillus halodurans"/>
    <property type="match status" value="1"/>
</dbReference>
<dbReference type="PANTHER" id="PTHR31084:SF0">
    <property type="entry name" value="ALPHA-L-FUCOSIDASE 2"/>
    <property type="match status" value="1"/>
</dbReference>
<dbReference type="Gene3D" id="1.50.10.10">
    <property type="match status" value="1"/>
</dbReference>
<dbReference type="Pfam" id="PF14498">
    <property type="entry name" value="Glyco_hyd_65N_2"/>
    <property type="match status" value="1"/>
</dbReference>
<comment type="caution">
    <text evidence="5">The sequence shown here is derived from an EMBL/GenBank/DDBJ whole genome shotgun (WGS) entry which is preliminary data.</text>
</comment>
<dbReference type="GO" id="GO:0004560">
    <property type="term" value="F:alpha-L-fucosidase activity"/>
    <property type="evidence" value="ECO:0007669"/>
    <property type="project" value="InterPro"/>
</dbReference>
<dbReference type="PANTHER" id="PTHR31084">
    <property type="entry name" value="ALPHA-L-FUCOSIDASE 2"/>
    <property type="match status" value="1"/>
</dbReference>
<dbReference type="InterPro" id="IPR054363">
    <property type="entry name" value="GH95_cat"/>
</dbReference>
<dbReference type="FunFam" id="1.50.10.10:FF:000028">
    <property type="entry name" value="Alpha-L-fucosidase 2"/>
    <property type="match status" value="1"/>
</dbReference>
<feature type="domain" description="Alpha fucosidase A-like C-terminal" evidence="2">
    <location>
        <begin position="712"/>
        <end position="796"/>
    </location>
</feature>
<evidence type="ECO:0000313" key="4">
    <source>
        <dbReference type="EMBL" id="MBC8603358.1"/>
    </source>
</evidence>
<dbReference type="InterPro" id="IPR012341">
    <property type="entry name" value="6hp_glycosidase-like_sf"/>
</dbReference>
<dbReference type="InterPro" id="IPR049053">
    <property type="entry name" value="AFCA-like_C"/>
</dbReference>
<dbReference type="Pfam" id="PF21307">
    <property type="entry name" value="Glyco_hydro_95_C"/>
    <property type="match status" value="1"/>
</dbReference>
<dbReference type="Pfam" id="PF22124">
    <property type="entry name" value="Glyco_hydro_95_cat"/>
    <property type="match status" value="1"/>
</dbReference>
<feature type="domain" description="Glycosyl hydrolase family 95 N-terminal" evidence="1">
    <location>
        <begin position="31"/>
        <end position="278"/>
    </location>
</feature>
<dbReference type="AlphaFoldDB" id="A0A3D8HAN4"/>
<gene>
    <name evidence="5" type="ORF">DWU89_17120</name>
    <name evidence="4" type="ORF">H8784_16720</name>
</gene>